<dbReference type="RefSeq" id="WP_213671726.1">
    <property type="nucleotide sequence ID" value="NZ_JAHCDA010000004.1"/>
</dbReference>
<sequence>MKRRALLALSLPAALLGAGCAEDPSQSYLWGVGDPIRGTALNATRMLGDTSRWDGDPAGAAIAAAQLEFLARSFREDPIWSVRASTATVQELQQAVLQMREALGISPTAPNAVIEQLLRQAGEALRAGSQARALAALSGPNFIVPPQEVLRRLGSLPRLNRVSAAAGMAGNDAFRRPR</sequence>
<dbReference type="Proteomes" id="UP000766336">
    <property type="component" value="Unassembled WGS sequence"/>
</dbReference>
<dbReference type="EMBL" id="JAHCDA010000004">
    <property type="protein sequence ID" value="MBS7813023.1"/>
    <property type="molecule type" value="Genomic_DNA"/>
</dbReference>
<comment type="caution">
    <text evidence="2">The sequence shown here is derived from an EMBL/GenBank/DDBJ whole genome shotgun (WGS) entry which is preliminary data.</text>
</comment>
<evidence type="ECO:0000256" key="1">
    <source>
        <dbReference type="SAM" id="SignalP"/>
    </source>
</evidence>
<accession>A0ABS5QI46</accession>
<proteinExistence type="predicted"/>
<keyword evidence="3" id="KW-1185">Reference proteome</keyword>
<name>A0ABS5QI46_9PROT</name>
<protein>
    <submittedName>
        <fullName evidence="2">Uncharacterized protein</fullName>
    </submittedName>
</protein>
<organism evidence="2 3">
    <name type="scientific">Roseococcus pinisoli</name>
    <dbReference type="NCBI Taxonomy" id="2835040"/>
    <lineage>
        <taxon>Bacteria</taxon>
        <taxon>Pseudomonadati</taxon>
        <taxon>Pseudomonadota</taxon>
        <taxon>Alphaproteobacteria</taxon>
        <taxon>Acetobacterales</taxon>
        <taxon>Roseomonadaceae</taxon>
        <taxon>Roseococcus</taxon>
    </lineage>
</organism>
<evidence type="ECO:0000313" key="3">
    <source>
        <dbReference type="Proteomes" id="UP000766336"/>
    </source>
</evidence>
<reference evidence="2 3" key="1">
    <citation type="submission" date="2021-05" db="EMBL/GenBank/DDBJ databases">
        <title>Roseococcus sp. XZZS9, whole genome shotgun sequencing project.</title>
        <authorList>
            <person name="Zhao G."/>
            <person name="Shen L."/>
        </authorList>
    </citation>
    <scope>NUCLEOTIDE SEQUENCE [LARGE SCALE GENOMIC DNA]</scope>
    <source>
        <strain evidence="2 3">XZZS9</strain>
    </source>
</reference>
<dbReference type="PROSITE" id="PS51257">
    <property type="entry name" value="PROKAR_LIPOPROTEIN"/>
    <property type="match status" value="1"/>
</dbReference>
<feature type="chain" id="PRO_5045718004" evidence="1">
    <location>
        <begin position="22"/>
        <end position="178"/>
    </location>
</feature>
<keyword evidence="1" id="KW-0732">Signal</keyword>
<feature type="signal peptide" evidence="1">
    <location>
        <begin position="1"/>
        <end position="21"/>
    </location>
</feature>
<evidence type="ECO:0000313" key="2">
    <source>
        <dbReference type="EMBL" id="MBS7813023.1"/>
    </source>
</evidence>
<gene>
    <name evidence="2" type="ORF">KHU32_18905</name>
</gene>